<dbReference type="VEuPathDB" id="FungiDB:F9C07_2225048"/>
<sequence>MPTTYAMRLLFQKNELNQVTNKWEKSYISEIAKLGGRVTRLNTPQVTAGTNGLIYQ</sequence>
<organism evidence="1">
    <name type="scientific">Aspergillus flavus</name>
    <dbReference type="NCBI Taxonomy" id="5059"/>
    <lineage>
        <taxon>Eukaryota</taxon>
        <taxon>Fungi</taxon>
        <taxon>Dikarya</taxon>
        <taxon>Ascomycota</taxon>
        <taxon>Pezizomycotina</taxon>
        <taxon>Eurotiomycetes</taxon>
        <taxon>Eurotiomycetidae</taxon>
        <taxon>Eurotiales</taxon>
        <taxon>Aspergillaceae</taxon>
        <taxon>Aspergillus</taxon>
        <taxon>Aspergillus subgen. Circumdati</taxon>
    </lineage>
</organism>
<accession>A0A5N6GRI8</accession>
<reference evidence="1" key="1">
    <citation type="submission" date="2019-04" db="EMBL/GenBank/DDBJ databases">
        <title>Friends and foes A comparative genomics study of 23 Aspergillus species from section Flavi.</title>
        <authorList>
            <consortium name="DOE Joint Genome Institute"/>
            <person name="Kjaerbolling I."/>
            <person name="Vesth T."/>
            <person name="Frisvad J.C."/>
            <person name="Nybo J.L."/>
            <person name="Theobald S."/>
            <person name="Kildgaard S."/>
            <person name="Isbrandt T."/>
            <person name="Kuo A."/>
            <person name="Sato A."/>
            <person name="Lyhne E.K."/>
            <person name="Kogle M.E."/>
            <person name="Wiebenga A."/>
            <person name="Kun R.S."/>
            <person name="Lubbers R.J."/>
            <person name="Makela M.R."/>
            <person name="Barry K."/>
            <person name="Chovatia M."/>
            <person name="Clum A."/>
            <person name="Daum C."/>
            <person name="Haridas S."/>
            <person name="He G."/>
            <person name="LaButti K."/>
            <person name="Lipzen A."/>
            <person name="Mondo S."/>
            <person name="Riley R."/>
            <person name="Salamov A."/>
            <person name="Simmons B.A."/>
            <person name="Magnuson J.K."/>
            <person name="Henrissat B."/>
            <person name="Mortensen U.H."/>
            <person name="Larsen T.O."/>
            <person name="Devries R.P."/>
            <person name="Grigoriev I.V."/>
            <person name="Machida M."/>
            <person name="Baker S.E."/>
            <person name="Andersen M.R."/>
        </authorList>
    </citation>
    <scope>NUCLEOTIDE SEQUENCE [LARGE SCALE GENOMIC DNA]</scope>
    <source>
        <strain evidence="1">CBS 121.62</strain>
    </source>
</reference>
<evidence type="ECO:0000313" key="1">
    <source>
        <dbReference type="EMBL" id="KAB8244976.1"/>
    </source>
</evidence>
<gene>
    <name evidence="1" type="ORF">BDV35DRAFT_394372</name>
</gene>
<dbReference type="AlphaFoldDB" id="A0A5N6GRI8"/>
<dbReference type="VEuPathDB" id="FungiDB:AFLA_012388"/>
<name>A0A5N6GRI8_ASPFL</name>
<dbReference type="Proteomes" id="UP000325434">
    <property type="component" value="Unassembled WGS sequence"/>
</dbReference>
<protein>
    <submittedName>
        <fullName evidence="1">Uncharacterized protein</fullName>
    </submittedName>
</protein>
<dbReference type="EMBL" id="ML734619">
    <property type="protein sequence ID" value="KAB8244976.1"/>
    <property type="molecule type" value="Genomic_DNA"/>
</dbReference>
<proteinExistence type="predicted"/>